<sequence length="655" mass="68134">MRTLRLLAATLAVALTAALAAPGASADEPMRLSNRVTDHAAALSSSGRTEVQSAIAGLYNDHRIRLWVVYVDNFSGQGGDGWGRSTARLSDLGDHDALLAVATGDRSYAFLVSDGLDNITAEQVAELRRNRIEPALGRGDWGEAAVAAATGLAGAAAGPPTPWATVLGMLAVVLIAVTALLAVVRWRRRRRRAATVAAAHRVDPTDTAALARLPVYALDALSRAKVVDVDNAVRTSTNELAVALEEFGETRTQPFRAAVDAARAALAHAFAVRQQLDDAIPETLDQQRELLTGVIVAAAEADRELENQHDAFDRLRDLLINAPSKLDALTRQVVELTARQPGVQQRLTELRGQFAAGALASVVDNPDTAAERVAFADRNIDRARALLAHPVTGQQGELVDCVRAAESAVGQANALLNAVDSAAGDIGHAEATLPAAIADIEAGIARADDQLGGHSAHAAALAAARTTAVQAVADARGTDDPLGAFARVTHADAELDALLETVAEEQAAAERQARVLEKALFSAQARVRAASDYIDTRRGSVGPEARTRLAEARKRLETAESLRSSNPNQATTDAHAAAALAAQAQTRAQADSQTAQQAYLGRYGRNDSTGAMLGGIIIGNVLGGGFGGRSGGWRPTSFGGSGGGGGGFFGGGGRF</sequence>
<evidence type="ECO:0000313" key="6">
    <source>
        <dbReference type="Proteomes" id="UP001055200"/>
    </source>
</evidence>
<keyword evidence="3" id="KW-0732">Signal</keyword>
<feature type="region of interest" description="Disordered" evidence="1">
    <location>
        <begin position="557"/>
        <end position="585"/>
    </location>
</feature>
<feature type="domain" description="TPM" evidence="4">
    <location>
        <begin position="36"/>
        <end position="153"/>
    </location>
</feature>
<feature type="transmembrane region" description="Helical" evidence="2">
    <location>
        <begin position="163"/>
        <end position="184"/>
    </location>
</feature>
<dbReference type="EMBL" id="CP092365">
    <property type="protein sequence ID" value="ULN53909.1"/>
    <property type="molecule type" value="Genomic_DNA"/>
</dbReference>
<name>A0ABY3U4T5_9MYCO</name>
<dbReference type="RefSeq" id="WP_240172153.1">
    <property type="nucleotide sequence ID" value="NZ_CP092365.1"/>
</dbReference>
<dbReference type="Pfam" id="PF04536">
    <property type="entry name" value="TPM_phosphatase"/>
    <property type="match status" value="1"/>
</dbReference>
<evidence type="ECO:0000256" key="3">
    <source>
        <dbReference type="SAM" id="SignalP"/>
    </source>
</evidence>
<dbReference type="Proteomes" id="UP001055200">
    <property type="component" value="Chromosome"/>
</dbReference>
<keyword evidence="2" id="KW-0812">Transmembrane</keyword>
<evidence type="ECO:0000259" key="4">
    <source>
        <dbReference type="Pfam" id="PF04536"/>
    </source>
</evidence>
<keyword evidence="2" id="KW-0472">Membrane</keyword>
<dbReference type="Gene3D" id="3.10.310.50">
    <property type="match status" value="1"/>
</dbReference>
<evidence type="ECO:0000256" key="2">
    <source>
        <dbReference type="SAM" id="Phobius"/>
    </source>
</evidence>
<feature type="signal peptide" evidence="3">
    <location>
        <begin position="1"/>
        <end position="26"/>
    </location>
</feature>
<dbReference type="InterPro" id="IPR007621">
    <property type="entry name" value="TPM_dom"/>
</dbReference>
<proteinExistence type="predicted"/>
<evidence type="ECO:0000256" key="1">
    <source>
        <dbReference type="SAM" id="MobiDB-lite"/>
    </source>
</evidence>
<feature type="chain" id="PRO_5047547575" evidence="3">
    <location>
        <begin position="27"/>
        <end position="655"/>
    </location>
</feature>
<keyword evidence="6" id="KW-1185">Reference proteome</keyword>
<accession>A0ABY3U4T5</accession>
<gene>
    <name evidence="5" type="ORF">MIU77_06330</name>
</gene>
<reference evidence="5" key="1">
    <citation type="submission" date="2022-08" db="EMBL/GenBank/DDBJ databases">
        <title>Complete genome sequence of 14 non-tuberculosis mycobacteria type-strains.</title>
        <authorList>
            <person name="Igarashi Y."/>
            <person name="Osugi A."/>
            <person name="Mitarai S."/>
        </authorList>
    </citation>
    <scope>NUCLEOTIDE SEQUENCE</scope>
    <source>
        <strain evidence="5">DSM 45575</strain>
    </source>
</reference>
<keyword evidence="2" id="KW-1133">Transmembrane helix</keyword>
<feature type="compositionally biased region" description="Low complexity" evidence="1">
    <location>
        <begin position="569"/>
        <end position="585"/>
    </location>
</feature>
<protein>
    <submittedName>
        <fullName evidence="5">TPM domain-containing protein</fullName>
    </submittedName>
</protein>
<organism evidence="5 6">
    <name type="scientific">Mycolicibacillus parakoreensis</name>
    <dbReference type="NCBI Taxonomy" id="1069221"/>
    <lineage>
        <taxon>Bacteria</taxon>
        <taxon>Bacillati</taxon>
        <taxon>Actinomycetota</taxon>
        <taxon>Actinomycetes</taxon>
        <taxon>Mycobacteriales</taxon>
        <taxon>Mycobacteriaceae</taxon>
        <taxon>Mycolicibacillus</taxon>
    </lineage>
</organism>
<evidence type="ECO:0000313" key="5">
    <source>
        <dbReference type="EMBL" id="ULN53909.1"/>
    </source>
</evidence>